<dbReference type="InterPro" id="IPR036259">
    <property type="entry name" value="MFS_trans_sf"/>
</dbReference>
<organism evidence="3 4">
    <name type="scientific">Komagataeibacter rhaeticus</name>
    <dbReference type="NCBI Taxonomy" id="215221"/>
    <lineage>
        <taxon>Bacteria</taxon>
        <taxon>Pseudomonadati</taxon>
        <taxon>Pseudomonadota</taxon>
        <taxon>Alphaproteobacteria</taxon>
        <taxon>Acetobacterales</taxon>
        <taxon>Acetobacteraceae</taxon>
        <taxon>Komagataeibacter</taxon>
    </lineage>
</organism>
<evidence type="ECO:0000256" key="2">
    <source>
        <dbReference type="SAM" id="Phobius"/>
    </source>
</evidence>
<dbReference type="Proteomes" id="UP000502533">
    <property type="component" value="Chromosome"/>
</dbReference>
<gene>
    <name evidence="3" type="ORF">GWK63_13840</name>
</gene>
<dbReference type="Gene3D" id="1.20.1250.20">
    <property type="entry name" value="MFS general substrate transporter like domains"/>
    <property type="match status" value="1"/>
</dbReference>
<protein>
    <submittedName>
        <fullName evidence="3">MFS transporter</fullName>
    </submittedName>
</protein>
<reference evidence="3 4" key="1">
    <citation type="submission" date="2020-03" db="EMBL/GenBank/DDBJ databases">
        <title>Isolation of cellulose-producing strains, genome characterization and application of the synthesized cellulose films as an economical and sustainable material for piezoelectric sensor construction.</title>
        <authorList>
            <person name="Mangayil R.K."/>
        </authorList>
    </citation>
    <scope>NUCLEOTIDE SEQUENCE [LARGE SCALE GENOMIC DNA]</scope>
    <source>
        <strain evidence="3 4">ENS 9a1a</strain>
    </source>
</reference>
<keyword evidence="4" id="KW-1185">Reference proteome</keyword>
<dbReference type="Pfam" id="PF13347">
    <property type="entry name" value="MFS_2"/>
    <property type="match status" value="1"/>
</dbReference>
<dbReference type="PANTHER" id="PTHR11328:SF24">
    <property type="entry name" value="MAJOR FACILITATOR SUPERFAMILY (MFS) PROFILE DOMAIN-CONTAINING PROTEIN"/>
    <property type="match status" value="1"/>
</dbReference>
<feature type="transmembrane region" description="Helical" evidence="2">
    <location>
        <begin position="134"/>
        <end position="160"/>
    </location>
</feature>
<feature type="transmembrane region" description="Helical" evidence="2">
    <location>
        <begin position="344"/>
        <end position="367"/>
    </location>
</feature>
<dbReference type="PANTHER" id="PTHR11328">
    <property type="entry name" value="MAJOR FACILITATOR SUPERFAMILY DOMAIN-CONTAINING PROTEIN"/>
    <property type="match status" value="1"/>
</dbReference>
<proteinExistence type="inferred from homology"/>
<feature type="transmembrane region" description="Helical" evidence="2">
    <location>
        <begin position="172"/>
        <end position="194"/>
    </location>
</feature>
<feature type="transmembrane region" description="Helical" evidence="2">
    <location>
        <begin position="100"/>
        <end position="119"/>
    </location>
</feature>
<accession>A0A858JNC7</accession>
<dbReference type="AlphaFoldDB" id="A0A858JNC7"/>
<evidence type="ECO:0000256" key="1">
    <source>
        <dbReference type="ARBA" id="ARBA00009617"/>
    </source>
</evidence>
<keyword evidence="2" id="KW-0812">Transmembrane</keyword>
<feature type="transmembrane region" description="Helical" evidence="2">
    <location>
        <begin position="30"/>
        <end position="53"/>
    </location>
</feature>
<keyword evidence="2" id="KW-0472">Membrane</keyword>
<feature type="transmembrane region" description="Helical" evidence="2">
    <location>
        <begin position="200"/>
        <end position="219"/>
    </location>
</feature>
<dbReference type="GO" id="GO:0015293">
    <property type="term" value="F:symporter activity"/>
    <property type="evidence" value="ECO:0007669"/>
    <property type="project" value="InterPro"/>
</dbReference>
<feature type="transmembrane region" description="Helical" evidence="2">
    <location>
        <begin position="289"/>
        <end position="313"/>
    </location>
</feature>
<feature type="transmembrane region" description="Helical" evidence="2">
    <location>
        <begin position="398"/>
        <end position="418"/>
    </location>
</feature>
<dbReference type="GO" id="GO:0005886">
    <property type="term" value="C:plasma membrane"/>
    <property type="evidence" value="ECO:0007669"/>
    <property type="project" value="TreeGrafter"/>
</dbReference>
<sequence>MFWRAPPGHAGMRRAPAPVPAPPPVGMLEIVAFGAGDMGFNIIWGLMLSYLAYFYTEICLFPVQMVGFMLMAARAASLVTDPAVGLWIDRRPAGRQALPLLRAGIAPFMVLVVLTFVPLPRGWSMLARGIGASIGYMGLCVAYGVVNTAYGVMTSLITAAPDMRLRLATSRMVGATLGGLAISIVTLPAVDWLGHGSRQVGFALFMAGVACVVGGLLWLSARFCHERVQAHAGEKPVRAPVRALVGMLAANRGWRRLTGAMLLTMLGSTFLFGALVYDVRYVMGAKDYMAGWLLGMISLMVLAGCCVSLPLAIRWGTARVMRGGTVAAGAVLLVAYGLPAGPGATGGLLALFGLCVGICNPVCFTLLAHCLDHGGAGAGGLRTVGLAWALNSTASKMAFDIGGSLLAGLLAACGLAGGSSVQSAHAQAGIHAGFLLVPAVLYLLAGGVVLRGLGVQKPAAAVSGTASPPPA</sequence>
<dbReference type="InterPro" id="IPR039672">
    <property type="entry name" value="MFS_2"/>
</dbReference>
<dbReference type="GO" id="GO:0008643">
    <property type="term" value="P:carbohydrate transport"/>
    <property type="evidence" value="ECO:0007669"/>
    <property type="project" value="InterPro"/>
</dbReference>
<evidence type="ECO:0000313" key="4">
    <source>
        <dbReference type="Proteomes" id="UP000502533"/>
    </source>
</evidence>
<comment type="similarity">
    <text evidence="1">Belongs to the sodium:galactoside symporter (TC 2.A.2) family.</text>
</comment>
<feature type="transmembrane region" description="Helical" evidence="2">
    <location>
        <begin position="320"/>
        <end position="338"/>
    </location>
</feature>
<dbReference type="KEGG" id="kre:GWK63_13840"/>
<name>A0A858JNC7_9PROT</name>
<feature type="transmembrane region" description="Helical" evidence="2">
    <location>
        <begin position="257"/>
        <end position="277"/>
    </location>
</feature>
<feature type="transmembrane region" description="Helical" evidence="2">
    <location>
        <begin position="430"/>
        <end position="450"/>
    </location>
</feature>
<keyword evidence="2" id="KW-1133">Transmembrane helix</keyword>
<dbReference type="EMBL" id="CP050139">
    <property type="protein sequence ID" value="QIP36409.1"/>
    <property type="molecule type" value="Genomic_DNA"/>
</dbReference>
<dbReference type="SUPFAM" id="SSF103473">
    <property type="entry name" value="MFS general substrate transporter"/>
    <property type="match status" value="1"/>
</dbReference>
<evidence type="ECO:0000313" key="3">
    <source>
        <dbReference type="EMBL" id="QIP36409.1"/>
    </source>
</evidence>